<dbReference type="PROSITE" id="PS51335">
    <property type="entry name" value="ELMO"/>
    <property type="match status" value="1"/>
</dbReference>
<dbReference type="InterPro" id="IPR016024">
    <property type="entry name" value="ARM-type_fold"/>
</dbReference>
<dbReference type="InterPro" id="IPR024574">
    <property type="entry name" value="ELMO_ARM"/>
</dbReference>
<dbReference type="InterPro" id="IPR006816">
    <property type="entry name" value="ELMO_dom"/>
</dbReference>
<dbReference type="RefSeq" id="XP_025353742.1">
    <property type="nucleotide sequence ID" value="XM_025497345.1"/>
</dbReference>
<dbReference type="InParanoid" id="A0A316V7G8"/>
<dbReference type="Gene3D" id="2.30.29.30">
    <property type="entry name" value="Pleckstrin-homology domain (PH domain)/Phosphotyrosine-binding domain (PTB)"/>
    <property type="match status" value="1"/>
</dbReference>
<dbReference type="GO" id="GO:0048870">
    <property type="term" value="P:cell motility"/>
    <property type="evidence" value="ECO:0007669"/>
    <property type="project" value="TreeGrafter"/>
</dbReference>
<keyword evidence="2" id="KW-0581">Phagocytosis</keyword>
<dbReference type="AlphaFoldDB" id="A0A316V7G8"/>
<dbReference type="GO" id="GO:0006915">
    <property type="term" value="P:apoptotic process"/>
    <property type="evidence" value="ECO:0007669"/>
    <property type="project" value="UniProtKB-KW"/>
</dbReference>
<protein>
    <recommendedName>
        <fullName evidence="6">ELMO domain-containing protein</fullName>
    </recommendedName>
</protein>
<dbReference type="Gene3D" id="1.25.10.10">
    <property type="entry name" value="Leucine-rich Repeat Variant"/>
    <property type="match status" value="1"/>
</dbReference>
<dbReference type="Pfam" id="PF11841">
    <property type="entry name" value="ELMO_ARM"/>
    <property type="match status" value="1"/>
</dbReference>
<sequence>MASIPGTRTSGRSFGDVSIPGTSNGSRINTVTYKNATIKAMIDPSLRVSDVIRQLCANSHLGVQEPPALFALRDETDDELIDDTNMSRKIEAGRNFKLCSSPTIEAVEVVDKLSSRDERILKMATHSLQKLIREKPFSNEFLKRGGFEELMNIIMSLDGGNTLAYTLTSVQNLIESCDEGWETLDSEFIRKVVNILTTQERINVCRPATAILKKLVVSGPQDAPVEQGNIVGDTELDQNTDQGEIPSTYRYGFDVIYAEIRKEPSFLQTLTQRLSSADTTLCMYSLSLINSLMRNASDTLFDAFTSELERLGVSKAVARLMDSTRGDELASSILEYQMNVIRVAGHRMRTLVTPTDKRHVGALSYIWLQARIPELTQEEEEGGAMVKYKWRRLGFENENVAKDFARTGWLGLECCEHFVRTDPEQYAKIILEQINRPEQRRCPWGAASLEVVEILADHYDIASGYSTATQFQPHLLSFSRLHYLALRFFLRMWSESGASISDFGRVSALVRSQVKEALRDEASRSMLEVESDFLESAYRDVRDRQMRELEVGDDFSNKTSIRNLRGRMYRESYEFVRQQRIQCLLEGAWFRNPASNATFSMVGGATRNVKGSLTMGANGIASSRPYRFYRLSPNKKYLYFCEASEKVPIRSGLDDLPERIDLSLVRDILIHSPGQNVNADGNNGLHNGGALATNNGMINANEANSNLAFSLLRAPDVSLADFIALNSSQFSEWTDGLSMLSTEGGLVNTRETAEFIQILTDIGVKVKLLDVTGEQVELPSAVVPPHLPSSTSFFFADL</sequence>
<dbReference type="Pfam" id="PF04727">
    <property type="entry name" value="ELMO_CED12"/>
    <property type="match status" value="1"/>
</dbReference>
<dbReference type="PANTHER" id="PTHR12771">
    <property type="entry name" value="ENGULFMENT AND CELL MOTILITY"/>
    <property type="match status" value="1"/>
</dbReference>
<evidence type="ECO:0000313" key="8">
    <source>
        <dbReference type="Proteomes" id="UP000245771"/>
    </source>
</evidence>
<dbReference type="STRING" id="1280837.A0A316V7G8"/>
<evidence type="ECO:0000256" key="1">
    <source>
        <dbReference type="ARBA" id="ARBA00022703"/>
    </source>
</evidence>
<feature type="region of interest" description="Disordered" evidence="5">
    <location>
        <begin position="1"/>
        <end position="21"/>
    </location>
</feature>
<keyword evidence="3" id="KW-0729">SH3-binding</keyword>
<evidence type="ECO:0000313" key="7">
    <source>
        <dbReference type="EMBL" id="PWN33440.1"/>
    </source>
</evidence>
<feature type="domain" description="ELMO" evidence="6">
    <location>
        <begin position="358"/>
        <end position="518"/>
    </location>
</feature>
<dbReference type="InterPro" id="IPR050868">
    <property type="entry name" value="ELMO_domain-containing"/>
</dbReference>
<evidence type="ECO:0000256" key="2">
    <source>
        <dbReference type="ARBA" id="ARBA00022907"/>
    </source>
</evidence>
<name>A0A316V7G8_9BASI</name>
<dbReference type="PANTHER" id="PTHR12771:SF56">
    <property type="entry name" value="CED-12"/>
    <property type="match status" value="1"/>
</dbReference>
<evidence type="ECO:0000259" key="6">
    <source>
        <dbReference type="PROSITE" id="PS51335"/>
    </source>
</evidence>
<dbReference type="SUPFAM" id="SSF48371">
    <property type="entry name" value="ARM repeat"/>
    <property type="match status" value="1"/>
</dbReference>
<accession>A0A316V7G8</accession>
<dbReference type="Proteomes" id="UP000245771">
    <property type="component" value="Unassembled WGS sequence"/>
</dbReference>
<dbReference type="GO" id="GO:0005886">
    <property type="term" value="C:plasma membrane"/>
    <property type="evidence" value="ECO:0007669"/>
    <property type="project" value="TreeGrafter"/>
</dbReference>
<dbReference type="InterPro" id="IPR011993">
    <property type="entry name" value="PH-like_dom_sf"/>
</dbReference>
<dbReference type="InterPro" id="IPR001849">
    <property type="entry name" value="PH_domain"/>
</dbReference>
<evidence type="ECO:0000256" key="5">
    <source>
        <dbReference type="SAM" id="MobiDB-lite"/>
    </source>
</evidence>
<evidence type="ECO:0000256" key="4">
    <source>
        <dbReference type="ARBA" id="ARBA00024863"/>
    </source>
</evidence>
<dbReference type="EMBL" id="KZ819604">
    <property type="protein sequence ID" value="PWN33440.1"/>
    <property type="molecule type" value="Genomic_DNA"/>
</dbReference>
<dbReference type="GeneID" id="37019126"/>
<comment type="function">
    <text evidence="4">Involved in cytoskeletal rearrangements required for phagocytosis of apoptotic cells and cell motility. Acts in association with DOCK1 and CRK. Was initially proposed to be required in complex with DOCK1 to activate Rac Rho small GTPases. May enhance the guanine nucleotide exchange factor (GEF) activity of DOCK1.</text>
</comment>
<organism evidence="7 8">
    <name type="scientific">Meira miltonrushii</name>
    <dbReference type="NCBI Taxonomy" id="1280837"/>
    <lineage>
        <taxon>Eukaryota</taxon>
        <taxon>Fungi</taxon>
        <taxon>Dikarya</taxon>
        <taxon>Basidiomycota</taxon>
        <taxon>Ustilaginomycotina</taxon>
        <taxon>Exobasidiomycetes</taxon>
        <taxon>Exobasidiales</taxon>
        <taxon>Brachybasidiaceae</taxon>
        <taxon>Meira</taxon>
    </lineage>
</organism>
<gene>
    <name evidence="7" type="ORF">FA14DRAFT_147303</name>
</gene>
<dbReference type="Pfam" id="PF16457">
    <property type="entry name" value="PH_12"/>
    <property type="match status" value="1"/>
</dbReference>
<dbReference type="GO" id="GO:0007015">
    <property type="term" value="P:actin filament organization"/>
    <property type="evidence" value="ECO:0007669"/>
    <property type="project" value="TreeGrafter"/>
</dbReference>
<keyword evidence="1" id="KW-0053">Apoptosis</keyword>
<dbReference type="InterPro" id="IPR011989">
    <property type="entry name" value="ARM-like"/>
</dbReference>
<feature type="compositionally biased region" description="Polar residues" evidence="5">
    <location>
        <begin position="1"/>
        <end position="12"/>
    </location>
</feature>
<keyword evidence="8" id="KW-1185">Reference proteome</keyword>
<dbReference type="OrthoDB" id="28413at2759"/>
<dbReference type="GO" id="GO:0017124">
    <property type="term" value="F:SH3 domain binding"/>
    <property type="evidence" value="ECO:0007669"/>
    <property type="project" value="UniProtKB-KW"/>
</dbReference>
<reference evidence="7 8" key="1">
    <citation type="journal article" date="2018" name="Mol. Biol. Evol.">
        <title>Broad Genomic Sampling Reveals a Smut Pathogenic Ancestry of the Fungal Clade Ustilaginomycotina.</title>
        <authorList>
            <person name="Kijpornyongpan T."/>
            <person name="Mondo S.J."/>
            <person name="Barry K."/>
            <person name="Sandor L."/>
            <person name="Lee J."/>
            <person name="Lipzen A."/>
            <person name="Pangilinan J."/>
            <person name="LaButti K."/>
            <person name="Hainaut M."/>
            <person name="Henrissat B."/>
            <person name="Grigoriev I.V."/>
            <person name="Spatafora J.W."/>
            <person name="Aime M.C."/>
        </authorList>
    </citation>
    <scope>NUCLEOTIDE SEQUENCE [LARGE SCALE GENOMIC DNA]</scope>
    <source>
        <strain evidence="7 8">MCA 3882</strain>
    </source>
</reference>
<evidence type="ECO:0000256" key="3">
    <source>
        <dbReference type="ARBA" id="ARBA00023036"/>
    </source>
</evidence>
<proteinExistence type="predicted"/>